<keyword evidence="3" id="KW-1185">Reference proteome</keyword>
<dbReference type="AlphaFoldDB" id="A0A8T0HVC9"/>
<accession>A0A8T0HVC9</accession>
<sequence length="132" mass="15004">MKQSYDVMSLDCPQDMPELQMWLRRVQIFEEVNWDAVLSDYCCLKELAVAGTYWEWSPACNTTYHNVVQQTGILHAHGLLHFPPLKTTSTYAAQALARVPEATNVDCPDGVDESTARADEDFGYGREPYIQQ</sequence>
<evidence type="ECO:0000313" key="3">
    <source>
        <dbReference type="Proteomes" id="UP000822688"/>
    </source>
</evidence>
<comment type="caution">
    <text evidence="2">The sequence shown here is derived from an EMBL/GenBank/DDBJ whole genome shotgun (WGS) entry which is preliminary data.</text>
</comment>
<gene>
    <name evidence="2" type="ORF">KC19_VG287500</name>
</gene>
<proteinExistence type="predicted"/>
<evidence type="ECO:0000256" key="1">
    <source>
        <dbReference type="SAM" id="MobiDB-lite"/>
    </source>
</evidence>
<protein>
    <submittedName>
        <fullName evidence="2">Uncharacterized protein</fullName>
    </submittedName>
</protein>
<evidence type="ECO:0000313" key="2">
    <source>
        <dbReference type="EMBL" id="KAG0574747.1"/>
    </source>
</evidence>
<feature type="compositionally biased region" description="Basic and acidic residues" evidence="1">
    <location>
        <begin position="114"/>
        <end position="124"/>
    </location>
</feature>
<feature type="region of interest" description="Disordered" evidence="1">
    <location>
        <begin position="107"/>
        <end position="132"/>
    </location>
</feature>
<name>A0A8T0HVC9_CERPU</name>
<dbReference type="EMBL" id="CM026426">
    <property type="protein sequence ID" value="KAG0574747.1"/>
    <property type="molecule type" value="Genomic_DNA"/>
</dbReference>
<dbReference type="Proteomes" id="UP000822688">
    <property type="component" value="Chromosome V"/>
</dbReference>
<organism evidence="2 3">
    <name type="scientific">Ceratodon purpureus</name>
    <name type="common">Fire moss</name>
    <name type="synonym">Dicranum purpureum</name>
    <dbReference type="NCBI Taxonomy" id="3225"/>
    <lineage>
        <taxon>Eukaryota</taxon>
        <taxon>Viridiplantae</taxon>
        <taxon>Streptophyta</taxon>
        <taxon>Embryophyta</taxon>
        <taxon>Bryophyta</taxon>
        <taxon>Bryophytina</taxon>
        <taxon>Bryopsida</taxon>
        <taxon>Dicranidae</taxon>
        <taxon>Pseudoditrichales</taxon>
        <taxon>Ditrichaceae</taxon>
        <taxon>Ceratodon</taxon>
    </lineage>
</organism>
<reference evidence="2" key="1">
    <citation type="submission" date="2020-06" db="EMBL/GenBank/DDBJ databases">
        <title>WGS assembly of Ceratodon purpureus strain R40.</title>
        <authorList>
            <person name="Carey S.B."/>
            <person name="Jenkins J."/>
            <person name="Shu S."/>
            <person name="Lovell J.T."/>
            <person name="Sreedasyam A."/>
            <person name="Maumus F."/>
            <person name="Tiley G.P."/>
            <person name="Fernandez-Pozo N."/>
            <person name="Barry K."/>
            <person name="Chen C."/>
            <person name="Wang M."/>
            <person name="Lipzen A."/>
            <person name="Daum C."/>
            <person name="Saski C.A."/>
            <person name="Payton A.C."/>
            <person name="Mcbreen J.C."/>
            <person name="Conrad R.E."/>
            <person name="Kollar L.M."/>
            <person name="Olsson S."/>
            <person name="Huttunen S."/>
            <person name="Landis J.B."/>
            <person name="Wickett N.J."/>
            <person name="Johnson M.G."/>
            <person name="Rensing S.A."/>
            <person name="Grimwood J."/>
            <person name="Schmutz J."/>
            <person name="Mcdaniel S.F."/>
        </authorList>
    </citation>
    <scope>NUCLEOTIDE SEQUENCE</scope>
    <source>
        <strain evidence="2">R40</strain>
    </source>
</reference>